<dbReference type="PANTHER" id="PTHR45527">
    <property type="entry name" value="NONRIBOSOMAL PEPTIDE SYNTHETASE"/>
    <property type="match status" value="1"/>
</dbReference>
<dbReference type="Gene3D" id="1.10.1200.10">
    <property type="entry name" value="ACP-like"/>
    <property type="match status" value="1"/>
</dbReference>
<name>A0ABW0T692_9HYPH</name>
<dbReference type="Gene3D" id="3.30.300.30">
    <property type="match status" value="1"/>
</dbReference>
<dbReference type="SUPFAM" id="SSF47336">
    <property type="entry name" value="ACP-like"/>
    <property type="match status" value="1"/>
</dbReference>
<dbReference type="InterPro" id="IPR023213">
    <property type="entry name" value="CAT-like_dom_sf"/>
</dbReference>
<dbReference type="SUPFAM" id="SSF52777">
    <property type="entry name" value="CoA-dependent acyltransferases"/>
    <property type="match status" value="2"/>
</dbReference>
<dbReference type="Pfam" id="PF00975">
    <property type="entry name" value="Thioesterase"/>
    <property type="match status" value="1"/>
</dbReference>
<dbReference type="SUPFAM" id="SSF56801">
    <property type="entry name" value="Acetyl-CoA synthetase-like"/>
    <property type="match status" value="1"/>
</dbReference>
<dbReference type="Proteomes" id="UP001596107">
    <property type="component" value="Unassembled WGS sequence"/>
</dbReference>
<evidence type="ECO:0000313" key="3">
    <source>
        <dbReference type="Proteomes" id="UP001596107"/>
    </source>
</evidence>
<dbReference type="InterPro" id="IPR029058">
    <property type="entry name" value="AB_hydrolase_fold"/>
</dbReference>
<dbReference type="PANTHER" id="PTHR45527:SF1">
    <property type="entry name" value="FATTY ACID SYNTHASE"/>
    <property type="match status" value="1"/>
</dbReference>
<dbReference type="Pfam" id="PF00668">
    <property type="entry name" value="Condensation"/>
    <property type="match status" value="1"/>
</dbReference>
<gene>
    <name evidence="2" type="ORF">ACFPOD_03435</name>
</gene>
<dbReference type="InterPro" id="IPR025110">
    <property type="entry name" value="AMP-bd_C"/>
</dbReference>
<dbReference type="Pfam" id="PF13193">
    <property type="entry name" value="AMP-binding_C"/>
    <property type="match status" value="1"/>
</dbReference>
<dbReference type="InterPro" id="IPR045851">
    <property type="entry name" value="AMP-bd_C_sf"/>
</dbReference>
<protein>
    <submittedName>
        <fullName evidence="2">Condensation domain-containing protein</fullName>
    </submittedName>
</protein>
<proteinExistence type="predicted"/>
<organism evidence="2 3">
    <name type="scientific">Nitratireductor kimnyeongensis</name>
    <dbReference type="NCBI Taxonomy" id="430679"/>
    <lineage>
        <taxon>Bacteria</taxon>
        <taxon>Pseudomonadati</taxon>
        <taxon>Pseudomonadota</taxon>
        <taxon>Alphaproteobacteria</taxon>
        <taxon>Hyphomicrobiales</taxon>
        <taxon>Phyllobacteriaceae</taxon>
        <taxon>Nitratireductor</taxon>
    </lineage>
</organism>
<dbReference type="CDD" id="cd19531">
    <property type="entry name" value="LCL_NRPS-like"/>
    <property type="match status" value="1"/>
</dbReference>
<feature type="domain" description="Carrier" evidence="1">
    <location>
        <begin position="574"/>
        <end position="649"/>
    </location>
</feature>
<evidence type="ECO:0000259" key="1">
    <source>
        <dbReference type="PROSITE" id="PS50075"/>
    </source>
</evidence>
<dbReference type="InterPro" id="IPR009081">
    <property type="entry name" value="PP-bd_ACP"/>
</dbReference>
<evidence type="ECO:0000313" key="2">
    <source>
        <dbReference type="EMBL" id="MFC5584151.1"/>
    </source>
</evidence>
<dbReference type="InterPro" id="IPR036736">
    <property type="entry name" value="ACP-like_sf"/>
</dbReference>
<dbReference type="InterPro" id="IPR001031">
    <property type="entry name" value="Thioesterase"/>
</dbReference>
<sequence length="937" mass="104432">MSDIDNLIQTAAAGDIIGEFPCTQTQMRCWFLDRLNPGNPALNVAVRWEIRGDFRTESIEAAFRQIIKRHEILRTRFVETDGQPMQQVVHGVEFRMPVIDLRHVAEDQREARIQSISKETAAAPFDLGQPGLFRVTLLMVENRRGFILITAHQSCFDGWSIRVLGREVGELAAAIDSKRAPRLPELALQYGDFALWQEEYRNSYGFETEKTYWREQLRDAPYFEIRPDRPRGRVKTSRGDILSAVLPLEFGERIEAAARAHHVSLFSYGAAVISAGLHHYTGKREVLFGTQIAGREDVDLESLIGVFINNLVLRFDIAEELSFVDHLSRVSATVGAALNHQKMPFNNLVELINPVRDPSRNPLVSVNFNQQRAFLEDTRYGDFELISAPSQSPGVIYDLNFIMIGRPTGWRMSVEYNTDLFDEATVRELLDLWQKAYAFALDNPQAKIGTMAGPVRAGALPKEAQPEPASRLEALLLAHPNVADVAVRRDGPSVRPHAFVVPTAGLLVPLEALPAQLNAYLADRLPEEELPAAISVLLSLPKQADGTLELPAILSPVPPPKANVPAPVPAKDPSAPADKQTELGQIWAHVLDVSRVGPGDDFFALGGHSLLALRMFSGVREAFGIQPDLALLFREPTLSGFATAIFGTQPLPMENPEDDSSDTVEWETAIYRQGSGHCAVYTLNHPFLYYRMAKSLPGHASVVNLHMFNARIDKETEGFSLEKIAGDAVDAMQLGDTPKTVALVGLCVNGILAAEMTRQLRAQGHEVRFVALIDSWAPGYVRSQPALTRWQWNTEKRAKRLAYFTGKLLRGRMSLLTYLKEFSFSLRLIERFAPARAMNAEEETTEAVTQYLVRAARRYTPRALSGETVLFFRSQATHNRARRLQFGWRGFVSEDSPVFDLSGWHEDSLSDMGIDKLSAVLGERLELGGSAEHLSRT</sequence>
<dbReference type="Gene3D" id="3.40.50.1820">
    <property type="entry name" value="alpha/beta hydrolase"/>
    <property type="match status" value="1"/>
</dbReference>
<dbReference type="EMBL" id="JBHSNB010000001">
    <property type="protein sequence ID" value="MFC5584151.1"/>
    <property type="molecule type" value="Genomic_DNA"/>
</dbReference>
<dbReference type="RefSeq" id="WP_223020033.1">
    <property type="nucleotide sequence ID" value="NZ_CP078143.1"/>
</dbReference>
<dbReference type="PROSITE" id="PS50075">
    <property type="entry name" value="CARRIER"/>
    <property type="match status" value="1"/>
</dbReference>
<dbReference type="Gene3D" id="3.30.559.30">
    <property type="entry name" value="Nonribosomal peptide synthetase, condensation domain"/>
    <property type="match status" value="1"/>
</dbReference>
<dbReference type="Pfam" id="PF00550">
    <property type="entry name" value="PP-binding"/>
    <property type="match status" value="1"/>
</dbReference>
<reference evidence="3" key="1">
    <citation type="journal article" date="2019" name="Int. J. Syst. Evol. Microbiol.">
        <title>The Global Catalogue of Microorganisms (GCM) 10K type strain sequencing project: providing services to taxonomists for standard genome sequencing and annotation.</title>
        <authorList>
            <consortium name="The Broad Institute Genomics Platform"/>
            <consortium name="The Broad Institute Genome Sequencing Center for Infectious Disease"/>
            <person name="Wu L."/>
            <person name="Ma J."/>
        </authorList>
    </citation>
    <scope>NUCLEOTIDE SEQUENCE [LARGE SCALE GENOMIC DNA]</scope>
    <source>
        <strain evidence="3">JCM 3366</strain>
    </source>
</reference>
<comment type="caution">
    <text evidence="2">The sequence shown here is derived from an EMBL/GenBank/DDBJ whole genome shotgun (WGS) entry which is preliminary data.</text>
</comment>
<dbReference type="SUPFAM" id="SSF53474">
    <property type="entry name" value="alpha/beta-Hydrolases"/>
    <property type="match status" value="1"/>
</dbReference>
<dbReference type="InterPro" id="IPR001242">
    <property type="entry name" value="Condensation_dom"/>
</dbReference>
<keyword evidence="3" id="KW-1185">Reference proteome</keyword>
<accession>A0ABW0T692</accession>
<dbReference type="Gene3D" id="3.30.559.10">
    <property type="entry name" value="Chloramphenicol acetyltransferase-like domain"/>
    <property type="match status" value="1"/>
</dbReference>